<evidence type="ECO:0000313" key="3">
    <source>
        <dbReference type="Proteomes" id="UP000464214"/>
    </source>
</evidence>
<dbReference type="InterPro" id="IPR034804">
    <property type="entry name" value="SQR/QFR_C/D"/>
</dbReference>
<dbReference type="KEGG" id="nib:GU926_11545"/>
<feature type="transmembrane region" description="Helical" evidence="1">
    <location>
        <begin position="12"/>
        <end position="30"/>
    </location>
</feature>
<gene>
    <name evidence="2" type="ORF">GU926_11545</name>
</gene>
<proteinExistence type="predicted"/>
<feature type="transmembrane region" description="Helical" evidence="1">
    <location>
        <begin position="50"/>
        <end position="70"/>
    </location>
</feature>
<reference evidence="2 3" key="1">
    <citation type="submission" date="2020-01" db="EMBL/GenBank/DDBJ databases">
        <authorList>
            <person name="Kim M."/>
        </authorList>
    </citation>
    <scope>NUCLEOTIDE SEQUENCE [LARGE SCALE GENOMIC DNA]</scope>
    <source>
        <strain evidence="2 3">BT10</strain>
    </source>
</reference>
<evidence type="ECO:0008006" key="4">
    <source>
        <dbReference type="Google" id="ProtNLM"/>
    </source>
</evidence>
<keyword evidence="1" id="KW-1133">Transmembrane helix</keyword>
<name>A0A6P1P080_9BACT</name>
<organism evidence="2 3">
    <name type="scientific">Nibribacter ruber</name>
    <dbReference type="NCBI Taxonomy" id="2698458"/>
    <lineage>
        <taxon>Bacteria</taxon>
        <taxon>Pseudomonadati</taxon>
        <taxon>Bacteroidota</taxon>
        <taxon>Cytophagia</taxon>
        <taxon>Cytophagales</taxon>
        <taxon>Hymenobacteraceae</taxon>
        <taxon>Nibribacter</taxon>
    </lineage>
</organism>
<keyword evidence="1" id="KW-0812">Transmembrane</keyword>
<sequence>MTTRQLHYLSGLLLTAFIGVHLLNHAAALWGPEQHIAFMDTLRLAYRNPLVETLLLAAVAVQIFSGLRLFKGSRKKATKGFDRLHLWTGLYLALFLLVHVTAVLLGRTALGLDTNFYFGVAGLNTFPFYFFFVPYYGLAVVSFFGHLAAVHQKKMQHSLLFLSPSGQALALLLLGIGLAGLLLYGLTNQFEGVEIPAAYQLTSP</sequence>
<evidence type="ECO:0000256" key="1">
    <source>
        <dbReference type="SAM" id="Phobius"/>
    </source>
</evidence>
<dbReference type="GO" id="GO:0016020">
    <property type="term" value="C:membrane"/>
    <property type="evidence" value="ECO:0007669"/>
    <property type="project" value="InterPro"/>
</dbReference>
<feature type="transmembrane region" description="Helical" evidence="1">
    <location>
        <begin position="168"/>
        <end position="186"/>
    </location>
</feature>
<feature type="transmembrane region" description="Helical" evidence="1">
    <location>
        <begin position="86"/>
        <end position="106"/>
    </location>
</feature>
<dbReference type="RefSeq" id="WP_160691999.1">
    <property type="nucleotide sequence ID" value="NZ_CP047897.1"/>
</dbReference>
<accession>A0A6P1P080</accession>
<feature type="transmembrane region" description="Helical" evidence="1">
    <location>
        <begin position="126"/>
        <end position="147"/>
    </location>
</feature>
<keyword evidence="3" id="KW-1185">Reference proteome</keyword>
<evidence type="ECO:0000313" key="2">
    <source>
        <dbReference type="EMBL" id="QHL88029.1"/>
    </source>
</evidence>
<dbReference type="SUPFAM" id="SSF81343">
    <property type="entry name" value="Fumarate reductase respiratory complex transmembrane subunits"/>
    <property type="match status" value="1"/>
</dbReference>
<dbReference type="EMBL" id="CP047897">
    <property type="protein sequence ID" value="QHL88029.1"/>
    <property type="molecule type" value="Genomic_DNA"/>
</dbReference>
<protein>
    <recommendedName>
        <fullName evidence="4">DUF4405 domain-containing protein</fullName>
    </recommendedName>
</protein>
<keyword evidence="1" id="KW-0472">Membrane</keyword>
<dbReference type="Proteomes" id="UP000464214">
    <property type="component" value="Chromosome"/>
</dbReference>
<dbReference type="AlphaFoldDB" id="A0A6P1P080"/>